<reference evidence="2 3" key="1">
    <citation type="journal article" date="2016" name="Mol. Biol. Evol.">
        <title>Comparative Genomics of Early-Diverging Mushroom-Forming Fungi Provides Insights into the Origins of Lignocellulose Decay Capabilities.</title>
        <authorList>
            <person name="Nagy L.G."/>
            <person name="Riley R."/>
            <person name="Tritt A."/>
            <person name="Adam C."/>
            <person name="Daum C."/>
            <person name="Floudas D."/>
            <person name="Sun H."/>
            <person name="Yadav J.S."/>
            <person name="Pangilinan J."/>
            <person name="Larsson K.H."/>
            <person name="Matsuura K."/>
            <person name="Barry K."/>
            <person name="Labutti K."/>
            <person name="Kuo R."/>
            <person name="Ohm R.A."/>
            <person name="Bhattacharya S.S."/>
            <person name="Shirouzu T."/>
            <person name="Yoshinaga Y."/>
            <person name="Martin F.M."/>
            <person name="Grigoriev I.V."/>
            <person name="Hibbett D.S."/>
        </authorList>
    </citation>
    <scope>NUCLEOTIDE SEQUENCE [LARGE SCALE GENOMIC DNA]</scope>
    <source>
        <strain evidence="2 3">HHB12029</strain>
    </source>
</reference>
<dbReference type="AlphaFoldDB" id="A0A165PL78"/>
<organism evidence="2 3">
    <name type="scientific">Exidia glandulosa HHB12029</name>
    <dbReference type="NCBI Taxonomy" id="1314781"/>
    <lineage>
        <taxon>Eukaryota</taxon>
        <taxon>Fungi</taxon>
        <taxon>Dikarya</taxon>
        <taxon>Basidiomycota</taxon>
        <taxon>Agaricomycotina</taxon>
        <taxon>Agaricomycetes</taxon>
        <taxon>Auriculariales</taxon>
        <taxon>Exidiaceae</taxon>
        <taxon>Exidia</taxon>
    </lineage>
</organism>
<keyword evidence="3" id="KW-1185">Reference proteome</keyword>
<dbReference type="OrthoDB" id="94039at2759"/>
<evidence type="ECO:0000313" key="3">
    <source>
        <dbReference type="Proteomes" id="UP000077266"/>
    </source>
</evidence>
<dbReference type="InterPro" id="IPR029058">
    <property type="entry name" value="AB_hydrolase_fold"/>
</dbReference>
<accession>A0A165PL78</accession>
<evidence type="ECO:0000313" key="2">
    <source>
        <dbReference type="EMBL" id="KZW02333.1"/>
    </source>
</evidence>
<feature type="domain" description="AB hydrolase-1" evidence="1">
    <location>
        <begin position="36"/>
        <end position="298"/>
    </location>
</feature>
<dbReference type="EMBL" id="KV425888">
    <property type="protein sequence ID" value="KZW02333.1"/>
    <property type="molecule type" value="Genomic_DNA"/>
</dbReference>
<sequence>MQVDSFVFDVGFDAAPNLKMAAKRYRNSSTGGKYVLVCAHATGMTKELWEPTISAVLALSKSNGVPIREVWSVDWPNHGESAIINQAALKSYDQPILVQHWAAAISKFASSAIPSDCYVVGVGHSAGGTAILFSSLTSMPKSSLILVEPVLITPECFEEHKEERTVATGMVAQFTLRRKTSWPTRDDARKYFAARLPWKIWDRAVQDAYVEHALRPADDGNSVTLKCSKEQEASSYTEMQPHIDGAGKLSEIRDATMVHFILGQRDDSMPRYAHDSIITGQKTASVQWIPNAGHLVSRSSLDKRVFSV</sequence>
<dbReference type="Gene3D" id="3.40.50.1820">
    <property type="entry name" value="alpha/beta hydrolase"/>
    <property type="match status" value="1"/>
</dbReference>
<dbReference type="Pfam" id="PF12697">
    <property type="entry name" value="Abhydrolase_6"/>
    <property type="match status" value="1"/>
</dbReference>
<dbReference type="Proteomes" id="UP000077266">
    <property type="component" value="Unassembled WGS sequence"/>
</dbReference>
<dbReference type="InterPro" id="IPR000073">
    <property type="entry name" value="AB_hydrolase_1"/>
</dbReference>
<name>A0A165PL78_EXIGL</name>
<evidence type="ECO:0000259" key="1">
    <source>
        <dbReference type="Pfam" id="PF12697"/>
    </source>
</evidence>
<dbReference type="InParanoid" id="A0A165PL78"/>
<dbReference type="SUPFAM" id="SSF53474">
    <property type="entry name" value="alpha/beta-Hydrolases"/>
    <property type="match status" value="1"/>
</dbReference>
<gene>
    <name evidence="2" type="ORF">EXIGLDRAFT_734477</name>
</gene>
<protein>
    <recommendedName>
        <fullName evidence="1">AB hydrolase-1 domain-containing protein</fullName>
    </recommendedName>
</protein>
<dbReference type="STRING" id="1314781.A0A165PL78"/>
<proteinExistence type="predicted"/>